<dbReference type="HOGENOM" id="CLU_474706_0_0_10"/>
<keyword evidence="2" id="KW-1185">Reference proteome</keyword>
<dbReference type="Gene3D" id="1.10.575.10">
    <property type="entry name" value="P1 Nuclease"/>
    <property type="match status" value="1"/>
</dbReference>
<dbReference type="STRING" id="945713.IALB_2332"/>
<dbReference type="Proteomes" id="UP000007394">
    <property type="component" value="Chromosome"/>
</dbReference>
<dbReference type="AlphaFoldDB" id="I0AM28"/>
<dbReference type="EMBL" id="CP003418">
    <property type="protein sequence ID" value="AFH50035.1"/>
    <property type="molecule type" value="Genomic_DNA"/>
</dbReference>
<evidence type="ECO:0000313" key="1">
    <source>
        <dbReference type="EMBL" id="AFH50035.1"/>
    </source>
</evidence>
<protein>
    <submittedName>
        <fullName evidence="1">Uncharacterized protein</fullName>
    </submittedName>
</protein>
<dbReference type="SUPFAM" id="SSF48537">
    <property type="entry name" value="Phospholipase C/P1 nuclease"/>
    <property type="match status" value="1"/>
</dbReference>
<evidence type="ECO:0000313" key="2">
    <source>
        <dbReference type="Proteomes" id="UP000007394"/>
    </source>
</evidence>
<proteinExistence type="predicted"/>
<dbReference type="GO" id="GO:0016788">
    <property type="term" value="F:hydrolase activity, acting on ester bonds"/>
    <property type="evidence" value="ECO:0007669"/>
    <property type="project" value="InterPro"/>
</dbReference>
<dbReference type="KEGG" id="ial:IALB_2332"/>
<dbReference type="InterPro" id="IPR008947">
    <property type="entry name" value="PLipase_C/P1_nuclease_dom_sf"/>
</dbReference>
<sequence>MKKILFFVVLITSVSIAHRQHVHQYITIEAYNLLKLSIGYDIPTLQSRIGGTSSWYIGDRPWQRGYITTGAWREDEEDVVYGYSKSSPPTLTGITGSIYSFISIFGGLTPDGFVSSTHFWYADDGDELSTTMRAGVTFLGTHVTSFTVPNAYQKIQKYLNGEWIVHYNYGQTVGAPGWQVCVPPSYPIIGMAFKYDNLFEFFRTGKAYGLGYRGISGNWQYCDPTIVYFGQEFRERIAFEILGRMCHLLQDMSVPAHANIDPHGNDDALIPDYYENYFGDDFYWNADNIYTQIGGVINPTLYQPSNPLHFLMYTTNQMSNHFSTQGPHKKSNNDYFSGNGTSAEIAYLNSLNVSQFGIPTSDNGPWNYDAIINVRNKMFPQAIRATAGLLYWFANECNLIPPPPTIAPIISNFTQSPKPIYQGTSGTVTCNLSQGNGNLTYNWSIVYGKPGVSVSFYGNQAEISYSSNSLNYKASENGKYSIEAPIGIELQCSVYNSIGSDVKRYVVDLATTPHGCPFVYTWNGETWVEDNNILPQSQDPDLLGQDVTDFYQLYTKPVLEDDKYYLAIGEYEEV</sequence>
<reference evidence="1 2" key="1">
    <citation type="journal article" date="2012" name="Front. Microbiol.">
        <title>Complete genome of Ignavibacterium album, a metabolically versatile, flagellated, facultative anaerobe from the phylum Chlorobi.</title>
        <authorList>
            <person name="Liu Z."/>
            <person name="Frigaard N.-U."/>
            <person name="Vogl K."/>
            <person name="Iino T."/>
            <person name="Ohkuma M."/>
            <person name="Overmann J."/>
            <person name="Bryant D.A."/>
        </authorList>
    </citation>
    <scope>NUCLEOTIDE SEQUENCE [LARGE SCALE GENOMIC DNA]</scope>
    <source>
        <strain evidence="2">DSM 19864 / JCM 16511 / NBRC 101810 / Mat9-16</strain>
    </source>
</reference>
<organism evidence="1 2">
    <name type="scientific">Ignavibacterium album (strain DSM 19864 / JCM 16511 / NBRC 101810 / Mat9-16)</name>
    <dbReference type="NCBI Taxonomy" id="945713"/>
    <lineage>
        <taxon>Bacteria</taxon>
        <taxon>Pseudomonadati</taxon>
        <taxon>Ignavibacteriota</taxon>
        <taxon>Ignavibacteria</taxon>
        <taxon>Ignavibacteriales</taxon>
        <taxon>Ignavibacteriaceae</taxon>
        <taxon>Ignavibacterium</taxon>
    </lineage>
</organism>
<gene>
    <name evidence="1" type="ordered locus">IALB_2332</name>
</gene>
<name>I0AM28_IGNAJ</name>
<accession>I0AM28</accession>